<evidence type="ECO:0000256" key="4">
    <source>
        <dbReference type="ARBA" id="ARBA00022723"/>
    </source>
</evidence>
<sequence length="305" mass="33591">MPHLAPLNLEAWISEHRHELVPPVCNKLVFGDGSWKVMVVGGPNERADYHIEEGEEFFFQLKGAMCLKLIEQGRPRDVTIGEGQMFLLPARIPHSPNRVANSVGLVVERARREGELDGLRYYTAGHAAVLYEEWFHCTDLGKDLKPIIERFNASDAKRTGVPERAFPPPPVRVDESRCVPEPIAFDGWLARERGAEGAPEVCAGRALFPHAQRGEFAVDVYRGACATPRRARAAEVLLLQREGSARVQVEAGGEHGEEASTLILRAGELVLLPAGCVYAMSGVSADCAGIELYLDEGFEKRPSRC</sequence>
<name>A0A8J5XJ00_DIALT</name>
<reference evidence="9" key="1">
    <citation type="submission" date="2021-05" db="EMBL/GenBank/DDBJ databases">
        <title>The genome of the haptophyte Pavlova lutheri (Diacronema luteri, Pavlovales) - a model for lipid biosynthesis in eukaryotic algae.</title>
        <authorList>
            <person name="Hulatt C.J."/>
            <person name="Posewitz M.C."/>
        </authorList>
    </citation>
    <scope>NUCLEOTIDE SEQUENCE</scope>
    <source>
        <strain evidence="9">NIVA-4/92</strain>
    </source>
</reference>
<comment type="catalytic activity">
    <reaction evidence="8">
        <text>3-hydroxyanthranilate + O2 = (2Z,4Z)-2-amino-3-carboxymuconate 6-semialdehyde</text>
        <dbReference type="Rhea" id="RHEA:17953"/>
        <dbReference type="ChEBI" id="CHEBI:15379"/>
        <dbReference type="ChEBI" id="CHEBI:36559"/>
        <dbReference type="ChEBI" id="CHEBI:77612"/>
        <dbReference type="EC" id="1.13.11.6"/>
    </reaction>
</comment>
<proteinExistence type="inferred from homology"/>
<comment type="cofactor">
    <cofactor evidence="1">
        <name>Fe(2+)</name>
        <dbReference type="ChEBI" id="CHEBI:29033"/>
    </cofactor>
</comment>
<dbReference type="Proteomes" id="UP000751190">
    <property type="component" value="Unassembled WGS sequence"/>
</dbReference>
<dbReference type="InterPro" id="IPR010329">
    <property type="entry name" value="3hydroanth_dOase"/>
</dbReference>
<dbReference type="CDD" id="cd06123">
    <property type="entry name" value="cupin_HAO"/>
    <property type="match status" value="1"/>
</dbReference>
<dbReference type="UniPathway" id="UPA00253">
    <property type="reaction ID" value="UER00330"/>
</dbReference>
<keyword evidence="4" id="KW-0479">Metal-binding</keyword>
<dbReference type="NCBIfam" id="TIGR03037">
    <property type="entry name" value="anthran_nbaC"/>
    <property type="match status" value="1"/>
</dbReference>
<dbReference type="SUPFAM" id="SSF51182">
    <property type="entry name" value="RmlC-like cupins"/>
    <property type="match status" value="2"/>
</dbReference>
<dbReference type="EMBL" id="JAGTXO010000013">
    <property type="protein sequence ID" value="KAG8464205.1"/>
    <property type="molecule type" value="Genomic_DNA"/>
</dbReference>
<dbReference type="GO" id="GO:0034354">
    <property type="term" value="P:'de novo' NAD+ biosynthetic process from L-tryptophan"/>
    <property type="evidence" value="ECO:0007669"/>
    <property type="project" value="UniProtKB-UniRule"/>
</dbReference>
<dbReference type="EC" id="1.13.11.6" evidence="8"/>
<dbReference type="GO" id="GO:0006569">
    <property type="term" value="P:L-tryptophan catabolic process"/>
    <property type="evidence" value="ECO:0007669"/>
    <property type="project" value="UniProtKB-UniRule"/>
</dbReference>
<keyword evidence="10" id="KW-1185">Reference proteome</keyword>
<accession>A0A8J5XJ00</accession>
<keyword evidence="8" id="KW-0963">Cytoplasm</keyword>
<organism evidence="9 10">
    <name type="scientific">Diacronema lutheri</name>
    <name type="common">Unicellular marine alga</name>
    <name type="synonym">Monochrysis lutheri</name>
    <dbReference type="NCBI Taxonomy" id="2081491"/>
    <lineage>
        <taxon>Eukaryota</taxon>
        <taxon>Haptista</taxon>
        <taxon>Haptophyta</taxon>
        <taxon>Pavlovophyceae</taxon>
        <taxon>Pavlovales</taxon>
        <taxon>Pavlovaceae</taxon>
        <taxon>Diacronema</taxon>
    </lineage>
</organism>
<dbReference type="GO" id="GO:0019805">
    <property type="term" value="P:quinolinate biosynthetic process"/>
    <property type="evidence" value="ECO:0007669"/>
    <property type="project" value="UniProtKB-UniRule"/>
</dbReference>
<keyword evidence="3 8" id="KW-0662">Pyridine nucleotide biosynthesis</keyword>
<evidence type="ECO:0000256" key="5">
    <source>
        <dbReference type="ARBA" id="ARBA00022964"/>
    </source>
</evidence>
<comment type="caution">
    <text evidence="9">The sequence shown here is derived from an EMBL/GenBank/DDBJ whole genome shotgun (WGS) entry which is preliminary data.</text>
</comment>
<evidence type="ECO:0000313" key="9">
    <source>
        <dbReference type="EMBL" id="KAG8464205.1"/>
    </source>
</evidence>
<comment type="pathway">
    <text evidence="8">Cofactor biosynthesis; NAD(+) biosynthesis; quinolinate from L-kynurenine: step 3/3.</text>
</comment>
<keyword evidence="7" id="KW-0408">Iron</keyword>
<comment type="function">
    <text evidence="2 8">Catalyzes the oxidative ring opening of 3-hydroxyanthranilate to 2-amino-3-carboxymuconate semialdehyde, which spontaneously cyclizes to quinolinate.</text>
</comment>
<dbReference type="AlphaFoldDB" id="A0A8J5XJ00"/>
<dbReference type="GO" id="GO:0008198">
    <property type="term" value="F:ferrous iron binding"/>
    <property type="evidence" value="ECO:0007669"/>
    <property type="project" value="UniProtKB-UniRule"/>
</dbReference>
<dbReference type="InterPro" id="IPR011051">
    <property type="entry name" value="RmlC_Cupin_sf"/>
</dbReference>
<dbReference type="PANTHER" id="PTHR15497:SF1">
    <property type="entry name" value="3-HYDROXYANTHRANILATE 3,4-DIOXYGENASE"/>
    <property type="match status" value="1"/>
</dbReference>
<dbReference type="GO" id="GO:0000334">
    <property type="term" value="F:3-hydroxyanthranilate 3,4-dioxygenase activity"/>
    <property type="evidence" value="ECO:0007669"/>
    <property type="project" value="UniProtKB-UniRule"/>
</dbReference>
<evidence type="ECO:0000256" key="2">
    <source>
        <dbReference type="ARBA" id="ARBA00002752"/>
    </source>
</evidence>
<dbReference type="OrthoDB" id="204928at2759"/>
<dbReference type="Pfam" id="PF06052">
    <property type="entry name" value="3-HAO"/>
    <property type="match status" value="1"/>
</dbReference>
<dbReference type="PANTHER" id="PTHR15497">
    <property type="entry name" value="3-HYDROXYANTHRANILATE 3,4-DIOXYGENASE"/>
    <property type="match status" value="1"/>
</dbReference>
<dbReference type="InterPro" id="IPR014710">
    <property type="entry name" value="RmlC-like_jellyroll"/>
</dbReference>
<evidence type="ECO:0000256" key="3">
    <source>
        <dbReference type="ARBA" id="ARBA00022642"/>
    </source>
</evidence>
<gene>
    <name evidence="9" type="ORF">KFE25_003268</name>
</gene>
<evidence type="ECO:0000256" key="1">
    <source>
        <dbReference type="ARBA" id="ARBA00001954"/>
    </source>
</evidence>
<dbReference type="GO" id="GO:0005737">
    <property type="term" value="C:cytoplasm"/>
    <property type="evidence" value="ECO:0007669"/>
    <property type="project" value="UniProtKB-SubCell"/>
</dbReference>
<dbReference type="Gene3D" id="2.60.120.10">
    <property type="entry name" value="Jelly Rolls"/>
    <property type="match status" value="1"/>
</dbReference>
<comment type="similarity">
    <text evidence="8">Belongs to the 3-HAO family.</text>
</comment>
<keyword evidence="5 8" id="KW-0223">Dioxygenase</keyword>
<evidence type="ECO:0000256" key="7">
    <source>
        <dbReference type="ARBA" id="ARBA00023004"/>
    </source>
</evidence>
<evidence type="ECO:0000256" key="6">
    <source>
        <dbReference type="ARBA" id="ARBA00023002"/>
    </source>
</evidence>
<keyword evidence="6 8" id="KW-0560">Oxidoreductase</keyword>
<protein>
    <recommendedName>
        <fullName evidence="8">3-hydroxyanthranilate 3,4-dioxygenase</fullName>
        <ecNumber evidence="8">1.13.11.6</ecNumber>
    </recommendedName>
    <alternativeName>
        <fullName evidence="8">3-hydroxyanthranilate oxygenase</fullName>
        <shortName evidence="8">3-HAO</shortName>
    </alternativeName>
    <alternativeName>
        <fullName evidence="8">3-hydroxyanthranilic acid dioxygenase</fullName>
        <shortName evidence="8">HAD</shortName>
    </alternativeName>
</protein>
<dbReference type="HAMAP" id="MF_00825">
    <property type="entry name" value="3_HAO"/>
    <property type="match status" value="1"/>
</dbReference>
<evidence type="ECO:0000256" key="8">
    <source>
        <dbReference type="HAMAP-Rule" id="MF_03019"/>
    </source>
</evidence>
<evidence type="ECO:0000313" key="10">
    <source>
        <dbReference type="Proteomes" id="UP000751190"/>
    </source>
</evidence>
<comment type="subcellular location">
    <subcellularLocation>
        <location evidence="8">Cytoplasm</location>
    </subcellularLocation>
</comment>
<dbReference type="GO" id="GO:0043420">
    <property type="term" value="P:anthranilate metabolic process"/>
    <property type="evidence" value="ECO:0007669"/>
    <property type="project" value="UniProtKB-UniRule"/>
</dbReference>